<organism evidence="3 4">
    <name type="scientific">Eiseniibacteriota bacterium</name>
    <dbReference type="NCBI Taxonomy" id="2212470"/>
    <lineage>
        <taxon>Bacteria</taxon>
        <taxon>Candidatus Eiseniibacteriota</taxon>
    </lineage>
</organism>
<dbReference type="InterPro" id="IPR029467">
    <property type="entry name" value="Cyt_c7-like"/>
</dbReference>
<comment type="caution">
    <text evidence="3">The sequence shown here is derived from an EMBL/GenBank/DDBJ whole genome shotgun (WGS) entry which is preliminary data.</text>
</comment>
<dbReference type="Gene3D" id="3.90.10.10">
    <property type="entry name" value="Cytochrome C3"/>
    <property type="match status" value="2"/>
</dbReference>
<dbReference type="Proteomes" id="UP000580839">
    <property type="component" value="Unassembled WGS sequence"/>
</dbReference>
<dbReference type="AlphaFoldDB" id="A0A849SW90"/>
<sequence>MKRALAAILILATLAAATAALSQSFAVQLGRDKGPVQPISFRHSLHADTLGMNCLYCHTGADRSAIANIPAVSTCMGCHKIAGADKPEVMKLTEYWDRGEAVPWVEVYRLPDHVKFNHKRHVKAGVECVTCHGPVEKMGRVYQYSSLKMGWCVSCHRDNLDHPTNPASMDCLVCHH</sequence>
<dbReference type="Pfam" id="PF14522">
    <property type="entry name" value="Cytochrome_C7"/>
    <property type="match status" value="1"/>
</dbReference>
<keyword evidence="1" id="KW-0732">Signal</keyword>
<dbReference type="CDD" id="cd08168">
    <property type="entry name" value="Cytochrom_C3"/>
    <property type="match status" value="1"/>
</dbReference>
<evidence type="ECO:0000256" key="1">
    <source>
        <dbReference type="SAM" id="SignalP"/>
    </source>
</evidence>
<dbReference type="InterPro" id="IPR036280">
    <property type="entry name" value="Multihaem_cyt_sf"/>
</dbReference>
<dbReference type="PANTHER" id="PTHR39425:SF1">
    <property type="entry name" value="CYTOCHROME C7-LIKE DOMAIN-CONTAINING PROTEIN"/>
    <property type="match status" value="1"/>
</dbReference>
<dbReference type="SUPFAM" id="SSF48695">
    <property type="entry name" value="Multiheme cytochromes"/>
    <property type="match status" value="1"/>
</dbReference>
<evidence type="ECO:0000313" key="4">
    <source>
        <dbReference type="Proteomes" id="UP000580839"/>
    </source>
</evidence>
<evidence type="ECO:0000313" key="3">
    <source>
        <dbReference type="EMBL" id="NOT33419.1"/>
    </source>
</evidence>
<feature type="signal peptide" evidence="1">
    <location>
        <begin position="1"/>
        <end position="19"/>
    </location>
</feature>
<protein>
    <submittedName>
        <fullName evidence="3">Cytochrome c3 family protein</fullName>
    </submittedName>
</protein>
<name>A0A849SW90_UNCEI</name>
<reference evidence="3 4" key="1">
    <citation type="submission" date="2020-04" db="EMBL/GenBank/DDBJ databases">
        <title>Metagenomic profiling of ammonia- and methane-oxidizing microorganisms in a Dutch drinking water treatment plant.</title>
        <authorList>
            <person name="Poghosyan L."/>
            <person name="Leucker S."/>
        </authorList>
    </citation>
    <scope>NUCLEOTIDE SEQUENCE [LARGE SCALE GENOMIC DNA]</scope>
    <source>
        <strain evidence="3">S-RSF-IL-03</strain>
    </source>
</reference>
<feature type="domain" description="Cytochrome c7-like" evidence="2">
    <location>
        <begin position="114"/>
        <end position="176"/>
    </location>
</feature>
<dbReference type="EMBL" id="JABFRW010000049">
    <property type="protein sequence ID" value="NOT33419.1"/>
    <property type="molecule type" value="Genomic_DNA"/>
</dbReference>
<evidence type="ECO:0000259" key="2">
    <source>
        <dbReference type="Pfam" id="PF14522"/>
    </source>
</evidence>
<feature type="chain" id="PRO_5032522044" evidence="1">
    <location>
        <begin position="20"/>
        <end position="176"/>
    </location>
</feature>
<accession>A0A849SW90</accession>
<proteinExistence type="predicted"/>
<gene>
    <name evidence="3" type="ORF">HOP12_04525</name>
</gene>
<dbReference type="PANTHER" id="PTHR39425">
    <property type="entry name" value="LIPOPROTEIN CYTOCHROME C"/>
    <property type="match status" value="1"/>
</dbReference>